<gene>
    <name evidence="3" type="ORF">HCJ95_03240</name>
</gene>
<dbReference type="Gene3D" id="2.30.110.10">
    <property type="entry name" value="Electron Transport, Fmn-binding Protein, Chain A"/>
    <property type="match status" value="1"/>
</dbReference>
<evidence type="ECO:0000313" key="4">
    <source>
        <dbReference type="Proteomes" id="UP000635996"/>
    </source>
</evidence>
<accession>A0ABX0YQG6</accession>
<dbReference type="PANTHER" id="PTHR35176">
    <property type="entry name" value="HEME OXYGENASE HI_0854-RELATED"/>
    <property type="match status" value="1"/>
</dbReference>
<dbReference type="InterPro" id="IPR052019">
    <property type="entry name" value="F420H2_bilvrd_red/Heme_oxyg"/>
</dbReference>
<sequence>MDPALARRCFAAARVARLGTVDDLGCPHLVPIVFATDGADHVVTAVDRKPKSTARLRRLHNIEVTPAVCLLADGYAEDWSTLWWVRADGGARIVPPDAPDLATREEYEAALVRLRAKYPQYRDDPPAGPVIVVAVHDWTGWQADPASAPHPAG</sequence>
<evidence type="ECO:0000256" key="1">
    <source>
        <dbReference type="ARBA" id="ARBA00023002"/>
    </source>
</evidence>
<dbReference type="SUPFAM" id="SSF50475">
    <property type="entry name" value="FMN-binding split barrel"/>
    <property type="match status" value="1"/>
</dbReference>
<feature type="domain" description="Pyridoxamine 5'-phosphate oxidase N-terminal" evidence="2">
    <location>
        <begin position="7"/>
        <end position="141"/>
    </location>
</feature>
<comment type="caution">
    <text evidence="3">The sequence shown here is derived from an EMBL/GenBank/DDBJ whole genome shotgun (WGS) entry which is preliminary data.</text>
</comment>
<dbReference type="Pfam" id="PF01243">
    <property type="entry name" value="PNPOx_N"/>
    <property type="match status" value="1"/>
</dbReference>
<name>A0ABX0YQG6_STRTL</name>
<dbReference type="PANTHER" id="PTHR35176:SF2">
    <property type="entry name" value="F420H(2)-DEPENDENT REDUCTASE RV1155"/>
    <property type="match status" value="1"/>
</dbReference>
<dbReference type="NCBIfam" id="TIGR03668">
    <property type="entry name" value="Rv0121_F420"/>
    <property type="match status" value="1"/>
</dbReference>
<dbReference type="RefSeq" id="WP_125496023.1">
    <property type="nucleotide sequence ID" value="NZ_BMVZ01000004.1"/>
</dbReference>
<evidence type="ECO:0000259" key="2">
    <source>
        <dbReference type="Pfam" id="PF01243"/>
    </source>
</evidence>
<dbReference type="InterPro" id="IPR011576">
    <property type="entry name" value="Pyridox_Oxase_N"/>
</dbReference>
<evidence type="ECO:0000313" key="3">
    <source>
        <dbReference type="EMBL" id="NJP13328.1"/>
    </source>
</evidence>
<protein>
    <submittedName>
        <fullName evidence="3">TIGR03668 family PPOX class F420-dependent oxidoreductase</fullName>
    </submittedName>
</protein>
<organism evidence="3 4">
    <name type="scientific">Streptomyces thermoviolaceus subsp. thermoviolaceus</name>
    <dbReference type="NCBI Taxonomy" id="66860"/>
    <lineage>
        <taxon>Bacteria</taxon>
        <taxon>Bacillati</taxon>
        <taxon>Actinomycetota</taxon>
        <taxon>Actinomycetes</taxon>
        <taxon>Kitasatosporales</taxon>
        <taxon>Streptomycetaceae</taxon>
        <taxon>Streptomyces</taxon>
    </lineage>
</organism>
<dbReference type="EMBL" id="JAATEL010000002">
    <property type="protein sequence ID" value="NJP13328.1"/>
    <property type="molecule type" value="Genomic_DNA"/>
</dbReference>
<dbReference type="Proteomes" id="UP000635996">
    <property type="component" value="Unassembled WGS sequence"/>
</dbReference>
<dbReference type="InterPro" id="IPR012349">
    <property type="entry name" value="Split_barrel_FMN-bd"/>
</dbReference>
<keyword evidence="4" id="KW-1185">Reference proteome</keyword>
<proteinExistence type="predicted"/>
<keyword evidence="1" id="KW-0560">Oxidoreductase</keyword>
<reference evidence="3 4" key="1">
    <citation type="submission" date="2020-03" db="EMBL/GenBank/DDBJ databases">
        <title>WGS of actinomycetes isolated from Thailand.</title>
        <authorList>
            <person name="Thawai C."/>
        </authorList>
    </citation>
    <scope>NUCLEOTIDE SEQUENCE [LARGE SCALE GENOMIC DNA]</scope>
    <source>
        <strain evidence="3 4">NBRC 13905</strain>
    </source>
</reference>
<dbReference type="InterPro" id="IPR019967">
    <property type="entry name" value="F420-dep_enz_PPOX_Rv0121"/>
</dbReference>